<organism evidence="8 9">
    <name type="scientific">Phytophthora cactorum</name>
    <dbReference type="NCBI Taxonomy" id="29920"/>
    <lineage>
        <taxon>Eukaryota</taxon>
        <taxon>Sar</taxon>
        <taxon>Stramenopiles</taxon>
        <taxon>Oomycota</taxon>
        <taxon>Peronosporomycetes</taxon>
        <taxon>Peronosporales</taxon>
        <taxon>Peronosporaceae</taxon>
        <taxon>Phytophthora</taxon>
    </lineage>
</organism>
<dbReference type="EMBL" id="RCMI01001045">
    <property type="protein sequence ID" value="KAG2891740.1"/>
    <property type="molecule type" value="Genomic_DNA"/>
</dbReference>
<evidence type="ECO:0000256" key="1">
    <source>
        <dbReference type="SAM" id="MobiDB-lite"/>
    </source>
</evidence>
<dbReference type="Proteomes" id="UP000736787">
    <property type="component" value="Unassembled WGS sequence"/>
</dbReference>
<accession>A0A329T4Z8</accession>
<dbReference type="AlphaFoldDB" id="A0A329T4Z8"/>
<comment type="caution">
    <text evidence="8">The sequence shown here is derived from an EMBL/GenBank/DDBJ whole genome shotgun (WGS) entry which is preliminary data.</text>
</comment>
<evidence type="ECO:0000313" key="9">
    <source>
        <dbReference type="Proteomes" id="UP000251314"/>
    </source>
</evidence>
<evidence type="ECO:0000313" key="7">
    <source>
        <dbReference type="EMBL" id="KAG6974796.1"/>
    </source>
</evidence>
<evidence type="ECO:0000313" key="3">
    <source>
        <dbReference type="EMBL" id="KAG2891740.1"/>
    </source>
</evidence>
<dbReference type="Proteomes" id="UP000760860">
    <property type="component" value="Unassembled WGS sequence"/>
</dbReference>
<dbReference type="EMBL" id="RCML01001037">
    <property type="protein sequence ID" value="KAG2966210.1"/>
    <property type="molecule type" value="Genomic_DNA"/>
</dbReference>
<reference evidence="7" key="3">
    <citation type="submission" date="2021-01" db="EMBL/GenBank/DDBJ databases">
        <title>Phytophthora aleatoria, a newly-described species from Pinus radiata is distinct from Phytophthora cactorum isolates based on comparative genomics.</title>
        <authorList>
            <person name="Mcdougal R."/>
            <person name="Panda P."/>
            <person name="Williams N."/>
            <person name="Studholme D.J."/>
        </authorList>
    </citation>
    <scope>NUCLEOTIDE SEQUENCE</scope>
    <source>
        <strain evidence="7">NZFS 3830</strain>
    </source>
</reference>
<dbReference type="OrthoDB" id="158114at2759"/>
<gene>
    <name evidence="7" type="ORF">JG687_00000193</name>
    <name evidence="8" type="ORF">PC110_g813</name>
    <name evidence="2" type="ORF">PC113_g19552</name>
    <name evidence="3" type="ORF">PC115_g19071</name>
    <name evidence="4" type="ORF">PC117_g21272</name>
    <name evidence="5" type="ORF">PC118_g19311</name>
    <name evidence="6" type="ORF">PC129_g18348</name>
</gene>
<feature type="compositionally biased region" description="Basic and acidic residues" evidence="1">
    <location>
        <begin position="1"/>
        <end position="19"/>
    </location>
</feature>
<dbReference type="EMBL" id="RCMG01001015">
    <property type="protein sequence ID" value="KAG2839006.1"/>
    <property type="molecule type" value="Genomic_DNA"/>
</dbReference>
<evidence type="ECO:0000313" key="4">
    <source>
        <dbReference type="EMBL" id="KAG2903335.1"/>
    </source>
</evidence>
<keyword evidence="9" id="KW-1185">Reference proteome</keyword>
<evidence type="ECO:0000313" key="6">
    <source>
        <dbReference type="EMBL" id="KAG3210659.1"/>
    </source>
</evidence>
<evidence type="ECO:0000313" key="2">
    <source>
        <dbReference type="EMBL" id="KAG2839006.1"/>
    </source>
</evidence>
<reference evidence="8 9" key="1">
    <citation type="submission" date="2018-01" db="EMBL/GenBank/DDBJ databases">
        <title>Draft genome of the strawberry crown rot pathogen Phytophthora cactorum.</title>
        <authorList>
            <person name="Armitage A.D."/>
            <person name="Lysoe E."/>
            <person name="Nellist C.F."/>
            <person name="Harrison R.J."/>
            <person name="Brurberg M.B."/>
        </authorList>
    </citation>
    <scope>NUCLEOTIDE SEQUENCE [LARGE SCALE GENOMIC DNA]</scope>
    <source>
        <strain evidence="8 9">10300</strain>
    </source>
</reference>
<dbReference type="Proteomes" id="UP000774804">
    <property type="component" value="Unassembled WGS sequence"/>
</dbReference>
<dbReference type="Proteomes" id="UP000697107">
    <property type="component" value="Unassembled WGS sequence"/>
</dbReference>
<feature type="region of interest" description="Disordered" evidence="1">
    <location>
        <begin position="1"/>
        <end position="66"/>
    </location>
</feature>
<dbReference type="EMBL" id="RCMK01001056">
    <property type="protein sequence ID" value="KAG2903335.1"/>
    <property type="molecule type" value="Genomic_DNA"/>
</dbReference>
<feature type="region of interest" description="Disordered" evidence="1">
    <location>
        <begin position="156"/>
        <end position="178"/>
    </location>
</feature>
<sequence length="755" mass="86913">MYRVAEGERRVLQLDRPEATDADTDTDSIKQDPSASAPASRPEPQRPRTTSTESSSIPPTEKDPRDVVLHSDGCAIALHLSVVQTRCPWLYKQLRQLRHLSETKNGAISLKVMENEEVRALQDQPDDASKCPLRDHQALRLDYVRCAIHKCRRGQIRGDSGGQISSSQDSPVIAQRRKRLRQDPAAGTDENQPPSGQCVIQKSRRARSLFSEVDVLQKRGVMHVKIEGTNIAAVVTSIEYIYRFKVRVIEESNAMEAVKLGQWLGMRHTMLYYCLVIAIRHVTTATWMEMLLAASTLPDKVMRRILCDRLLDFVKALEPEQYCDVLKDMRCVYISRLKHHDILVRAVVGLINSIKLVEFWRNLLDALSKWLSYRFQAPHPPSLCAMHRHFAPEWKPYMEVEPVEIEVKPGEGNLFTLLQFGKFQLQVRIDITDEMPILWRVIRSSSPQLLTTDPDDYAAFDDDPQFWIRGQMKVKYWRAQSNHAEVLHEIVLEYQHCPKLYSQWCDLVPASPSSLAPVVSTAAFQPEITGKSQFRGKFFIWGDPVCSMYHFLLHTTLFYSAPHGSSTELSDLMVVSEMQRLPLETLVLVLRSDHLRIPEGERTLLRCLNKLVFGKNFSYLGSSPNQAHHKYNGLAKDVIRLYKSVRWCFVPLDDIIGTLRLAPRELKFYELIEKGLQDTFHHFLCRRPWGWRKYRHAYMKNETNVIEFRTKAGENELSPEYFPCVFKSEPNSQDSLILNPDPVYSEPPRSLSVPY</sequence>
<dbReference type="Proteomes" id="UP000251314">
    <property type="component" value="Unassembled WGS sequence"/>
</dbReference>
<protein>
    <submittedName>
        <fullName evidence="8">Uncharacterized protein</fullName>
    </submittedName>
</protein>
<dbReference type="Proteomes" id="UP000688947">
    <property type="component" value="Unassembled WGS sequence"/>
</dbReference>
<reference evidence="6" key="2">
    <citation type="submission" date="2018-05" db="EMBL/GenBank/DDBJ databases">
        <title>Effector identification in a new, highly contiguous assembly of the strawberry crown rot pathogen Phytophthora cactorum.</title>
        <authorList>
            <person name="Armitage A.D."/>
            <person name="Nellist C.F."/>
            <person name="Bates H."/>
            <person name="Vickerstaff R.J."/>
            <person name="Harrison R.J."/>
        </authorList>
    </citation>
    <scope>NUCLEOTIDE SEQUENCE</scope>
    <source>
        <strain evidence="2">15-7</strain>
        <strain evidence="3">4032</strain>
        <strain evidence="4">4040</strain>
        <strain evidence="5">P415</strain>
        <strain evidence="6">P421</strain>
    </source>
</reference>
<dbReference type="EMBL" id="JAENGZ010000003">
    <property type="protein sequence ID" value="KAG6974796.1"/>
    <property type="molecule type" value="Genomic_DNA"/>
</dbReference>
<feature type="compositionally biased region" description="Low complexity" evidence="1">
    <location>
        <begin position="33"/>
        <end position="59"/>
    </location>
</feature>
<dbReference type="Proteomes" id="UP000735874">
    <property type="component" value="Unassembled WGS sequence"/>
</dbReference>
<evidence type="ECO:0000313" key="8">
    <source>
        <dbReference type="EMBL" id="RAW43022.1"/>
    </source>
</evidence>
<dbReference type="EMBL" id="RCMV01001062">
    <property type="protein sequence ID" value="KAG3210659.1"/>
    <property type="molecule type" value="Genomic_DNA"/>
</dbReference>
<dbReference type="EMBL" id="MJFZ01000008">
    <property type="protein sequence ID" value="RAW43022.1"/>
    <property type="molecule type" value="Genomic_DNA"/>
</dbReference>
<dbReference type="VEuPathDB" id="FungiDB:PC110_g813"/>
<name>A0A329T4Z8_9STRA</name>
<evidence type="ECO:0000313" key="5">
    <source>
        <dbReference type="EMBL" id="KAG2966210.1"/>
    </source>
</evidence>
<proteinExistence type="predicted"/>